<organism evidence="1">
    <name type="scientific">Schlesneria paludicola</name>
    <dbReference type="NCBI Taxonomy" id="360056"/>
    <lineage>
        <taxon>Bacteria</taxon>
        <taxon>Pseudomonadati</taxon>
        <taxon>Planctomycetota</taxon>
        <taxon>Planctomycetia</taxon>
        <taxon>Planctomycetales</taxon>
        <taxon>Planctomycetaceae</taxon>
        <taxon>Schlesneria</taxon>
    </lineage>
</organism>
<proteinExistence type="predicted"/>
<dbReference type="InterPro" id="IPR029058">
    <property type="entry name" value="AB_hydrolase_fold"/>
</dbReference>
<dbReference type="Gene3D" id="3.40.50.1820">
    <property type="entry name" value="alpha/beta hydrolase"/>
    <property type="match status" value="1"/>
</dbReference>
<reference evidence="1" key="1">
    <citation type="journal article" date="2020" name="mSystems">
        <title>Genome- and Community-Level Interaction Insights into Carbon Utilization and Element Cycling Functions of Hydrothermarchaeota in Hydrothermal Sediment.</title>
        <authorList>
            <person name="Zhou Z."/>
            <person name="Liu Y."/>
            <person name="Xu W."/>
            <person name="Pan J."/>
            <person name="Luo Z.H."/>
            <person name="Li M."/>
        </authorList>
    </citation>
    <scope>NUCLEOTIDE SEQUENCE [LARGE SCALE GENOMIC DNA]</scope>
    <source>
        <strain evidence="1">SpSt-508</strain>
    </source>
</reference>
<sequence>MLLPQYSRGEQSGKGLAARRLVRICPHAEPRRPASRPKRKATVNWKTIDLAGKPADIFSPAEPRGVVLFLHGYDGATLRDNPAYTAALLERRLACVCPHGSRCWWTDAIYRPFDVRRAPLDYLREDVVEFIRREWGSAPPEIAVTGVEMGGQGALQLAYRHARQFPVVAAISPKVDFETWYGHGTTLDEMFPDREAARQHTATLHVHPLDWPAHQLLLCDPADHYCLDGVLTLASKLSSTGIPCEQDFSSSHGGYGWDYANAMAGRVVEFLARGLEEVRRKRATKA</sequence>
<evidence type="ECO:0008006" key="2">
    <source>
        <dbReference type="Google" id="ProtNLM"/>
    </source>
</evidence>
<accession>A0A7C4LM70</accession>
<dbReference type="SUPFAM" id="SSF53474">
    <property type="entry name" value="alpha/beta-Hydrolases"/>
    <property type="match status" value="1"/>
</dbReference>
<dbReference type="EMBL" id="DSVQ01000012">
    <property type="protein sequence ID" value="HGT39278.1"/>
    <property type="molecule type" value="Genomic_DNA"/>
</dbReference>
<name>A0A7C4LM70_9PLAN</name>
<dbReference type="AlphaFoldDB" id="A0A7C4LM70"/>
<evidence type="ECO:0000313" key="1">
    <source>
        <dbReference type="EMBL" id="HGT39278.1"/>
    </source>
</evidence>
<dbReference type="Pfam" id="PF00756">
    <property type="entry name" value="Esterase"/>
    <property type="match status" value="1"/>
</dbReference>
<dbReference type="InterPro" id="IPR000801">
    <property type="entry name" value="Esterase-like"/>
</dbReference>
<comment type="caution">
    <text evidence="1">The sequence shown here is derived from an EMBL/GenBank/DDBJ whole genome shotgun (WGS) entry which is preliminary data.</text>
</comment>
<protein>
    <recommendedName>
        <fullName evidence="2">Esterase</fullName>
    </recommendedName>
</protein>
<gene>
    <name evidence="1" type="ORF">ENS64_08455</name>
</gene>